<reference evidence="1" key="2">
    <citation type="submission" date="2025-08" db="UniProtKB">
        <authorList>
            <consortium name="Ensembl"/>
        </authorList>
    </citation>
    <scope>IDENTIFICATION</scope>
</reference>
<accession>A0A7N9CRE7</accession>
<reference evidence="1" key="3">
    <citation type="submission" date="2025-09" db="UniProtKB">
        <authorList>
            <consortium name="Ensembl"/>
        </authorList>
    </citation>
    <scope>IDENTIFICATION</scope>
</reference>
<dbReference type="AlphaFoldDB" id="A0A7N9CRE7"/>
<dbReference type="Proteomes" id="UP000233100">
    <property type="component" value="Chromosome 3"/>
</dbReference>
<dbReference type="PANTHER" id="PTHR12138:SF135">
    <property type="entry name" value="SAM DOMAIN-CONTAINING PROTEIN"/>
    <property type="match status" value="1"/>
</dbReference>
<sequence length="153" mass="17205">MRPSYGPWKGKWEVDIAVWDEVEEFLSYLGSLLSAIAEDHLVPSSTFATLEFPLYRYLFSRLLFLFFETESRSVTRLEYSSTNSAHGNLRLPGSSDSPASVSQVAGTTGTHHCAWLTSYFSRDGFSPCWPGWSRSPDLVIRPPWPPKVLGLQA</sequence>
<name>A0A7N9CRE7_MACFA</name>
<dbReference type="Ensembl" id="ENSMFAT00000087314.1">
    <property type="protein sequence ID" value="ENSMFAP00000052556.1"/>
    <property type="gene ID" value="ENSMFAG00000055803.1"/>
</dbReference>
<reference evidence="1 2" key="1">
    <citation type="submission" date="2013-03" db="EMBL/GenBank/DDBJ databases">
        <authorList>
            <person name="Warren W."/>
            <person name="Wilson R.K."/>
        </authorList>
    </citation>
    <scope>NUCLEOTIDE SEQUENCE</scope>
</reference>
<organism evidence="1 2">
    <name type="scientific">Macaca fascicularis</name>
    <name type="common">Crab-eating macaque</name>
    <name type="synonym">Cynomolgus monkey</name>
    <dbReference type="NCBI Taxonomy" id="9541"/>
    <lineage>
        <taxon>Eukaryota</taxon>
        <taxon>Metazoa</taxon>
        <taxon>Chordata</taxon>
        <taxon>Craniata</taxon>
        <taxon>Vertebrata</taxon>
        <taxon>Euteleostomi</taxon>
        <taxon>Mammalia</taxon>
        <taxon>Eutheria</taxon>
        <taxon>Euarchontoglires</taxon>
        <taxon>Primates</taxon>
        <taxon>Haplorrhini</taxon>
        <taxon>Catarrhini</taxon>
        <taxon>Cercopithecidae</taxon>
        <taxon>Cercopithecinae</taxon>
        <taxon>Macaca</taxon>
    </lineage>
</organism>
<proteinExistence type="predicted"/>
<dbReference type="GeneTree" id="ENSGT01010000223043"/>
<evidence type="ECO:0000313" key="2">
    <source>
        <dbReference type="Proteomes" id="UP000233100"/>
    </source>
</evidence>
<evidence type="ECO:0000313" key="1">
    <source>
        <dbReference type="Ensembl" id="ENSMFAP00000052556.1"/>
    </source>
</evidence>
<keyword evidence="2" id="KW-1185">Reference proteome</keyword>
<protein>
    <submittedName>
        <fullName evidence="1">Uncharacterized protein</fullName>
    </submittedName>
</protein>
<dbReference type="PANTHER" id="PTHR12138">
    <property type="entry name" value="PRIMATE-EXPANDED PROTEIN FAMILY"/>
    <property type="match status" value="1"/>
</dbReference>